<comment type="caution">
    <text evidence="6">The sequence shown here is derived from an EMBL/GenBank/DDBJ whole genome shotgun (WGS) entry which is preliminary data.</text>
</comment>
<dbReference type="PANTHER" id="PTHR12606">
    <property type="entry name" value="SENTRIN/SUMO-SPECIFIC PROTEASE"/>
    <property type="match status" value="1"/>
</dbReference>
<dbReference type="GO" id="GO:0006508">
    <property type="term" value="P:proteolysis"/>
    <property type="evidence" value="ECO:0007669"/>
    <property type="project" value="UniProtKB-KW"/>
</dbReference>
<organism evidence="6 7">
    <name type="scientific">Parnassius apollo</name>
    <name type="common">Apollo butterfly</name>
    <name type="synonym">Papilio apollo</name>
    <dbReference type="NCBI Taxonomy" id="110799"/>
    <lineage>
        <taxon>Eukaryota</taxon>
        <taxon>Metazoa</taxon>
        <taxon>Ecdysozoa</taxon>
        <taxon>Arthropoda</taxon>
        <taxon>Hexapoda</taxon>
        <taxon>Insecta</taxon>
        <taxon>Pterygota</taxon>
        <taxon>Neoptera</taxon>
        <taxon>Endopterygota</taxon>
        <taxon>Lepidoptera</taxon>
        <taxon>Glossata</taxon>
        <taxon>Ditrysia</taxon>
        <taxon>Papilionoidea</taxon>
        <taxon>Papilionidae</taxon>
        <taxon>Parnassiinae</taxon>
        <taxon>Parnassini</taxon>
        <taxon>Parnassius</taxon>
        <taxon>Parnassius</taxon>
    </lineage>
</organism>
<evidence type="ECO:0000256" key="1">
    <source>
        <dbReference type="ARBA" id="ARBA00005234"/>
    </source>
</evidence>
<dbReference type="AlphaFoldDB" id="A0A8S3WUW5"/>
<dbReference type="Proteomes" id="UP000691718">
    <property type="component" value="Unassembled WGS sequence"/>
</dbReference>
<keyword evidence="7" id="KW-1185">Reference proteome</keyword>
<dbReference type="PANTHER" id="PTHR12606:SF141">
    <property type="entry name" value="GH15225P-RELATED"/>
    <property type="match status" value="1"/>
</dbReference>
<dbReference type="PROSITE" id="PS50600">
    <property type="entry name" value="ULP_PROTEASE"/>
    <property type="match status" value="1"/>
</dbReference>
<evidence type="ECO:0000313" key="7">
    <source>
        <dbReference type="Proteomes" id="UP000691718"/>
    </source>
</evidence>
<evidence type="ECO:0000256" key="3">
    <source>
        <dbReference type="ARBA" id="ARBA00022801"/>
    </source>
</evidence>
<keyword evidence="4" id="KW-0788">Thiol protease</keyword>
<dbReference type="GO" id="GO:0005634">
    <property type="term" value="C:nucleus"/>
    <property type="evidence" value="ECO:0007669"/>
    <property type="project" value="TreeGrafter"/>
</dbReference>
<dbReference type="GO" id="GO:0016929">
    <property type="term" value="F:deSUMOylase activity"/>
    <property type="evidence" value="ECO:0007669"/>
    <property type="project" value="TreeGrafter"/>
</dbReference>
<evidence type="ECO:0000259" key="5">
    <source>
        <dbReference type="PROSITE" id="PS50600"/>
    </source>
</evidence>
<sequence length="853" mass="98816">MMSIVAYVRNLIGWCDDETNRTSFKRDRTDDDFSSDDEIPALKRLKQLNKTNFPERMASNDVWEKDKKQHKNVRYVPIQIESAHPSTSTPNEVPTRVTSRVRTVPIKLVGVTENGPTTPRNTRGKTSVRPVIHAVLDNDDDEQVSWIETKHENPKKVYINLDDDDDENDNEQNDDVIFVKKVSTPPPIKPYKFFYTKNTNKTESRDEVDDIQYYRLQKIKDRESNVSPRTYSKFKAPAGITKTYKRVPSSVPKWLQGQKTNLSQSKSRLSNVTGNARTTLSEVFNLDEKRNYQELIRRVASSTKPFSFGKPLNIIDLAEDAASFRMTQRSQKKALNEIKLTERGLINEKENEELREYDPITVASINSSDSEVEIVPSESSTSSSVKIDRINTLRDSFKDKPITADDWLAKLNSKYKKKKQDTHEKLKDARRESDIISKVNYEQKLAHLEHKLKYELSIPESLIEEVQPTVELPKLTLEQEKLVNRALGPGPPGQLLVEKFNLRIHRRDLQTLSGLNWLNDEVINFYMNLLMQRSEERSDLPKVYATNTFFYPKLMQSGQAGLRRWTRKVDIFAHDLMVVPVHLGVHWCLSLVDFRTRRISYLDSMGSRNQPCLDALLQYLRDEHKDKKGQPFDDKDWTTVNLKDIPQQMNGSDCGMFACTFAEFSCRNAPYTFSQTHMPYLRRKAALEILQGNVIYLINTLSKNNQGNPDVWRSKRPEMFIDENETPESWWVSVALNAIRAVVLVCDILTFPVHLIVQRPWKKRELSRRIKARVIESTPTSVTVRSVSEPCDLHLRLIRDGVTTMESMLRASAQRWAQRRCLGTRTILGERDELQPNGRVFKKVRRKLIHRFS</sequence>
<dbReference type="OrthoDB" id="1939479at2759"/>
<protein>
    <submittedName>
        <fullName evidence="6">(apollo) hypothetical protein</fullName>
    </submittedName>
</protein>
<dbReference type="GO" id="GO:0016926">
    <property type="term" value="P:protein desumoylation"/>
    <property type="evidence" value="ECO:0007669"/>
    <property type="project" value="TreeGrafter"/>
</dbReference>
<dbReference type="Pfam" id="PF02902">
    <property type="entry name" value="Peptidase_C48"/>
    <property type="match status" value="1"/>
</dbReference>
<feature type="domain" description="Ubiquitin-like protease family profile" evidence="5">
    <location>
        <begin position="502"/>
        <end position="665"/>
    </location>
</feature>
<name>A0A8S3WUW5_PARAO</name>
<keyword evidence="2" id="KW-0645">Protease</keyword>
<dbReference type="GO" id="GO:0080090">
    <property type="term" value="P:regulation of primary metabolic process"/>
    <property type="evidence" value="ECO:0007669"/>
    <property type="project" value="UniProtKB-ARBA"/>
</dbReference>
<reference evidence="6" key="1">
    <citation type="submission" date="2021-04" db="EMBL/GenBank/DDBJ databases">
        <authorList>
            <person name="Tunstrom K."/>
        </authorList>
    </citation>
    <scope>NUCLEOTIDE SEQUENCE</scope>
</reference>
<keyword evidence="3" id="KW-0378">Hydrolase</keyword>
<proteinExistence type="inferred from homology"/>
<comment type="similarity">
    <text evidence="1">Belongs to the peptidase C48 family.</text>
</comment>
<accession>A0A8S3WUW5</accession>
<dbReference type="FunFam" id="3.40.395.10:FF:000001">
    <property type="entry name" value="Sentrin-specific protease 1"/>
    <property type="match status" value="1"/>
</dbReference>
<gene>
    <name evidence="6" type="ORF">PAPOLLO_LOCUS10326</name>
</gene>
<dbReference type="EMBL" id="CAJQZP010000738">
    <property type="protein sequence ID" value="CAG4981845.1"/>
    <property type="molecule type" value="Genomic_DNA"/>
</dbReference>
<evidence type="ECO:0000313" key="6">
    <source>
        <dbReference type="EMBL" id="CAG4981845.1"/>
    </source>
</evidence>
<dbReference type="GO" id="GO:0060255">
    <property type="term" value="P:regulation of macromolecule metabolic process"/>
    <property type="evidence" value="ECO:0007669"/>
    <property type="project" value="UniProtKB-ARBA"/>
</dbReference>
<evidence type="ECO:0000256" key="2">
    <source>
        <dbReference type="ARBA" id="ARBA00022670"/>
    </source>
</evidence>
<dbReference type="InterPro" id="IPR003653">
    <property type="entry name" value="Peptidase_C48_C"/>
</dbReference>
<evidence type="ECO:0000256" key="4">
    <source>
        <dbReference type="ARBA" id="ARBA00022807"/>
    </source>
</evidence>